<dbReference type="AlphaFoldDB" id="A0AA48KMV4"/>
<gene>
    <name evidence="1" type="ORF">MACH26_03520</name>
</gene>
<reference evidence="1" key="1">
    <citation type="submission" date="2023-01" db="EMBL/GenBank/DDBJ databases">
        <title>Complete genome sequence of Planctobacterium marinum strain Dej080120_11.</title>
        <authorList>
            <person name="Ueki S."/>
            <person name="Maruyama F."/>
        </authorList>
    </citation>
    <scope>NUCLEOTIDE SEQUENCE</scope>
    <source>
        <strain evidence="1">Dej080120_11</strain>
    </source>
</reference>
<keyword evidence="2" id="KW-1185">Reference proteome</keyword>
<dbReference type="Proteomes" id="UP001333710">
    <property type="component" value="Chromosome"/>
</dbReference>
<evidence type="ECO:0000313" key="1">
    <source>
        <dbReference type="EMBL" id="BDX04831.1"/>
    </source>
</evidence>
<dbReference type="KEGG" id="pmaw:MACH26_03520"/>
<organism evidence="1 2">
    <name type="scientific">Planctobacterium marinum</name>
    <dbReference type="NCBI Taxonomy" id="1631968"/>
    <lineage>
        <taxon>Bacteria</taxon>
        <taxon>Pseudomonadati</taxon>
        <taxon>Pseudomonadota</taxon>
        <taxon>Gammaproteobacteria</taxon>
        <taxon>Alteromonadales</taxon>
        <taxon>Alteromonadaceae</taxon>
        <taxon>Planctobacterium</taxon>
    </lineage>
</organism>
<dbReference type="EMBL" id="AP027272">
    <property type="protein sequence ID" value="BDX04831.1"/>
    <property type="molecule type" value="Genomic_DNA"/>
</dbReference>
<sequence>MVGSGTQLNLAQVENDKLVCILRLLPTATTPNKAIENVVTQGLTHEN</sequence>
<proteinExistence type="predicted"/>
<name>A0AA48KMV4_9ALTE</name>
<evidence type="ECO:0000313" key="2">
    <source>
        <dbReference type="Proteomes" id="UP001333710"/>
    </source>
</evidence>
<protein>
    <submittedName>
        <fullName evidence="1">Uncharacterized protein</fullName>
    </submittedName>
</protein>
<accession>A0AA48KMV4</accession>